<dbReference type="EMBL" id="QJKJ01010890">
    <property type="protein sequence ID" value="RDX72485.1"/>
    <property type="molecule type" value="Genomic_DNA"/>
</dbReference>
<gene>
    <name evidence="2" type="ORF">CR513_48025</name>
</gene>
<feature type="non-terminal residue" evidence="2">
    <location>
        <position position="1"/>
    </location>
</feature>
<reference evidence="2" key="1">
    <citation type="submission" date="2018-05" db="EMBL/GenBank/DDBJ databases">
        <title>Draft genome of Mucuna pruriens seed.</title>
        <authorList>
            <person name="Nnadi N.E."/>
            <person name="Vos R."/>
            <person name="Hasami M.H."/>
            <person name="Devisetty U.K."/>
            <person name="Aguiy J.C."/>
        </authorList>
    </citation>
    <scope>NUCLEOTIDE SEQUENCE [LARGE SCALE GENOMIC DNA]</scope>
    <source>
        <strain evidence="2">JCA_2017</strain>
    </source>
</reference>
<name>A0A371F2I3_MUCPR</name>
<dbReference type="Proteomes" id="UP000257109">
    <property type="component" value="Unassembled WGS sequence"/>
</dbReference>
<comment type="caution">
    <text evidence="2">The sequence shown here is derived from an EMBL/GenBank/DDBJ whole genome shotgun (WGS) entry which is preliminary data.</text>
</comment>
<evidence type="ECO:0000259" key="1">
    <source>
        <dbReference type="Pfam" id="PF24924"/>
    </source>
</evidence>
<dbReference type="PANTHER" id="PTHR48154">
    <property type="entry name" value="PROTEIN, PUTATIVE-RELATED"/>
    <property type="match status" value="1"/>
</dbReference>
<sequence length="320" mass="37255">MATPLGRFPNEVLSSRGLMVSLITGNSREWTQKPDTKPRKLHSIQGHWRRAFKRRYGNLLSILEVKLAPTLEEYERLLGLPLAKSLHYFYRGHYPFWTLVAKLLRVSEEKKPEWPGKRLHQLLGEEDWLAVMDVYRLLVYGIVLFPHLEDYIDMATINVFLAKRDRGENPVIAILVDTYCTLNYCCERNGKSLRCCTHLIYLWMTAHLFHSKCKTMSPLEDLKWNHVKVGLDPIPKRSFRKKIRWYPKWNEREEVIVKCGGFPNVPLMGTQGGINYNLELVPRQAGYPMILAPLKEATTPFIIYGMGVQNGDCFKRIRHA</sequence>
<organism evidence="2 3">
    <name type="scientific">Mucuna pruriens</name>
    <name type="common">Velvet bean</name>
    <name type="synonym">Dolichos pruriens</name>
    <dbReference type="NCBI Taxonomy" id="157652"/>
    <lineage>
        <taxon>Eukaryota</taxon>
        <taxon>Viridiplantae</taxon>
        <taxon>Streptophyta</taxon>
        <taxon>Embryophyta</taxon>
        <taxon>Tracheophyta</taxon>
        <taxon>Spermatophyta</taxon>
        <taxon>Magnoliopsida</taxon>
        <taxon>eudicotyledons</taxon>
        <taxon>Gunneridae</taxon>
        <taxon>Pentapetalae</taxon>
        <taxon>rosids</taxon>
        <taxon>fabids</taxon>
        <taxon>Fabales</taxon>
        <taxon>Fabaceae</taxon>
        <taxon>Papilionoideae</taxon>
        <taxon>50 kb inversion clade</taxon>
        <taxon>NPAAA clade</taxon>
        <taxon>indigoferoid/millettioid clade</taxon>
        <taxon>Phaseoleae</taxon>
        <taxon>Mucuna</taxon>
    </lineage>
</organism>
<evidence type="ECO:0000313" key="3">
    <source>
        <dbReference type="Proteomes" id="UP000257109"/>
    </source>
</evidence>
<dbReference type="PANTHER" id="PTHR48154:SF1">
    <property type="entry name" value="PROTEIN, PUTATIVE-RELATED"/>
    <property type="match status" value="1"/>
</dbReference>
<dbReference type="AlphaFoldDB" id="A0A371F2I3"/>
<accession>A0A371F2I3</accession>
<protein>
    <recommendedName>
        <fullName evidence="1">DUF7745 domain-containing protein</fullName>
    </recommendedName>
</protein>
<dbReference type="Pfam" id="PF24924">
    <property type="entry name" value="DUF7745"/>
    <property type="match status" value="1"/>
</dbReference>
<evidence type="ECO:0000313" key="2">
    <source>
        <dbReference type="EMBL" id="RDX72485.1"/>
    </source>
</evidence>
<feature type="domain" description="DUF7745" evidence="1">
    <location>
        <begin position="66"/>
        <end position="318"/>
    </location>
</feature>
<dbReference type="InterPro" id="IPR056647">
    <property type="entry name" value="DUF7745"/>
</dbReference>
<keyword evidence="3" id="KW-1185">Reference proteome</keyword>
<proteinExistence type="predicted"/>